<accession>A0ABZ2U4H9</accession>
<feature type="transmembrane region" description="Helical" evidence="1">
    <location>
        <begin position="6"/>
        <end position="29"/>
    </location>
</feature>
<proteinExistence type="predicted"/>
<feature type="transmembrane region" description="Helical" evidence="1">
    <location>
        <begin position="36"/>
        <end position="56"/>
    </location>
</feature>
<feature type="transmembrane region" description="Helical" evidence="1">
    <location>
        <begin position="68"/>
        <end position="87"/>
    </location>
</feature>
<reference evidence="2 3" key="1">
    <citation type="journal article" date="2023" name="Virus Evol.">
        <title>Computational host range prediction-The good, the bad, and the ugly.</title>
        <authorList>
            <person name="Howell A.A."/>
            <person name="Versoza C.J."/>
            <person name="Pfeifer S.P."/>
        </authorList>
    </citation>
    <scope>NUCLEOTIDE SEQUENCE [LARGE SCALE GENOMIC DNA]</scope>
    <source>
        <strain evidence="2 3">1610/1b</strain>
    </source>
</reference>
<organism evidence="2 3">
    <name type="scientific">Gordonia hydrophobica</name>
    <dbReference type="NCBI Taxonomy" id="40516"/>
    <lineage>
        <taxon>Bacteria</taxon>
        <taxon>Bacillati</taxon>
        <taxon>Actinomycetota</taxon>
        <taxon>Actinomycetes</taxon>
        <taxon>Mycobacteriales</taxon>
        <taxon>Gordoniaceae</taxon>
        <taxon>Gordonia</taxon>
    </lineage>
</organism>
<evidence type="ECO:0000313" key="3">
    <source>
        <dbReference type="Proteomes" id="UP001479933"/>
    </source>
</evidence>
<name>A0ABZ2U4H9_9ACTN</name>
<evidence type="ECO:0000313" key="2">
    <source>
        <dbReference type="EMBL" id="WYY07749.1"/>
    </source>
</evidence>
<evidence type="ECO:0000256" key="1">
    <source>
        <dbReference type="SAM" id="Phobius"/>
    </source>
</evidence>
<keyword evidence="1" id="KW-1133">Transmembrane helix</keyword>
<dbReference type="RefSeq" id="WP_066166180.1">
    <property type="nucleotide sequence ID" value="NZ_CP136137.1"/>
</dbReference>
<sequence>MTAVYFWTLATVLFIVELLMLGVLAAGVWQVAGRGALGWVGAVGTVVAVAAVWALFASPSPIVDAAPLKAVVKIVLFAAAALVLWLVHSRTDLAIAFAVVCLVVNIAAILPPYSNYGGFDVPS</sequence>
<protein>
    <submittedName>
        <fullName evidence="2">DUF2568 domain-containing protein</fullName>
    </submittedName>
</protein>
<keyword evidence="1" id="KW-0812">Transmembrane</keyword>
<keyword evidence="1" id="KW-0472">Membrane</keyword>
<feature type="transmembrane region" description="Helical" evidence="1">
    <location>
        <begin position="94"/>
        <end position="113"/>
    </location>
</feature>
<keyword evidence="3" id="KW-1185">Reference proteome</keyword>
<dbReference type="InterPro" id="IPR021214">
    <property type="entry name" value="DUF2568"/>
</dbReference>
<dbReference type="Pfam" id="PF10823">
    <property type="entry name" value="DUF2568"/>
    <property type="match status" value="1"/>
</dbReference>
<gene>
    <name evidence="2" type="ORF">RVF87_01285</name>
</gene>
<dbReference type="Proteomes" id="UP001479933">
    <property type="component" value="Chromosome"/>
</dbReference>
<dbReference type="EMBL" id="CP136137">
    <property type="protein sequence ID" value="WYY07749.1"/>
    <property type="molecule type" value="Genomic_DNA"/>
</dbReference>